<dbReference type="Proteomes" id="UP000235145">
    <property type="component" value="Unassembled WGS sequence"/>
</dbReference>
<name>A0A9R1X158_LACSA</name>
<organism evidence="2 3">
    <name type="scientific">Lactuca sativa</name>
    <name type="common">Garden lettuce</name>
    <dbReference type="NCBI Taxonomy" id="4236"/>
    <lineage>
        <taxon>Eukaryota</taxon>
        <taxon>Viridiplantae</taxon>
        <taxon>Streptophyta</taxon>
        <taxon>Embryophyta</taxon>
        <taxon>Tracheophyta</taxon>
        <taxon>Spermatophyta</taxon>
        <taxon>Magnoliopsida</taxon>
        <taxon>eudicotyledons</taxon>
        <taxon>Gunneridae</taxon>
        <taxon>Pentapetalae</taxon>
        <taxon>asterids</taxon>
        <taxon>campanulids</taxon>
        <taxon>Asterales</taxon>
        <taxon>Asteraceae</taxon>
        <taxon>Cichorioideae</taxon>
        <taxon>Cichorieae</taxon>
        <taxon>Lactucinae</taxon>
        <taxon>Lactuca</taxon>
    </lineage>
</organism>
<dbReference type="Pfam" id="PF10551">
    <property type="entry name" value="MULE"/>
    <property type="match status" value="1"/>
</dbReference>
<dbReference type="EMBL" id="NBSK02000008">
    <property type="protein sequence ID" value="KAJ0194419.1"/>
    <property type="molecule type" value="Genomic_DNA"/>
</dbReference>
<gene>
    <name evidence="2" type="ORF">LSAT_V11C800440710</name>
</gene>
<dbReference type="PANTHER" id="PTHR47718">
    <property type="entry name" value="OS01G0519700 PROTEIN"/>
    <property type="match status" value="1"/>
</dbReference>
<proteinExistence type="predicted"/>
<dbReference type="AlphaFoldDB" id="A0A9R1X158"/>
<evidence type="ECO:0000313" key="3">
    <source>
        <dbReference type="Proteomes" id="UP000235145"/>
    </source>
</evidence>
<sequence>MLVGSLWYIFASPNSEYAEIGGFDVRLSTQSRKRNSNSRAIGCQAKIIFESVYGSPDYKVFQFDELHNHPLEKTSDLKKARQMSYSEKEFIVRASTSKIGPTMAHKLRASLRGGYEFVKPKVVDYKNLTRDINRVIGYKDAQMIVNTMNYRRAHYPNYSFKFNCQDDVLDCMFWADEMEKAYYAKFGDVISFDATFRTNKYRMVFVPFTAIDHHKKSVTVGSGLLSNESIESYSWLLKEFLKTHGKEPTLVLTDQDAAIKQAIENISDDLFTNTDFRKRFSKLVWDINMKPDVFETQDDLKTCLQYVIHGYLDILVIFQCVTTSRSESMNSFFNTYSKSGNLLLNFMMNYDTAIQKQRC</sequence>
<reference evidence="2 3" key="1">
    <citation type="journal article" date="2017" name="Nat. Commun.">
        <title>Genome assembly with in vitro proximity ligation data and whole-genome triplication in lettuce.</title>
        <authorList>
            <person name="Reyes-Chin-Wo S."/>
            <person name="Wang Z."/>
            <person name="Yang X."/>
            <person name="Kozik A."/>
            <person name="Arikit S."/>
            <person name="Song C."/>
            <person name="Xia L."/>
            <person name="Froenicke L."/>
            <person name="Lavelle D.O."/>
            <person name="Truco M.J."/>
            <person name="Xia R."/>
            <person name="Zhu S."/>
            <person name="Xu C."/>
            <person name="Xu H."/>
            <person name="Xu X."/>
            <person name="Cox K."/>
            <person name="Korf I."/>
            <person name="Meyers B.C."/>
            <person name="Michelmore R.W."/>
        </authorList>
    </citation>
    <scope>NUCLEOTIDE SEQUENCE [LARGE SCALE GENOMIC DNA]</scope>
    <source>
        <strain evidence="3">cv. Salinas</strain>
        <tissue evidence="2">Seedlings</tissue>
    </source>
</reference>
<dbReference type="PANTHER" id="PTHR47718:SF12">
    <property type="entry name" value="PROTEIN FAR1-RELATED SEQUENCE"/>
    <property type="match status" value="1"/>
</dbReference>
<feature type="domain" description="MULE transposase" evidence="1">
    <location>
        <begin position="189"/>
        <end position="265"/>
    </location>
</feature>
<keyword evidence="3" id="KW-1185">Reference proteome</keyword>
<evidence type="ECO:0000259" key="1">
    <source>
        <dbReference type="Pfam" id="PF10551"/>
    </source>
</evidence>
<dbReference type="InterPro" id="IPR018289">
    <property type="entry name" value="MULE_transposase_dom"/>
</dbReference>
<evidence type="ECO:0000313" key="2">
    <source>
        <dbReference type="EMBL" id="KAJ0194419.1"/>
    </source>
</evidence>
<protein>
    <recommendedName>
        <fullName evidence="1">MULE transposase domain-containing protein</fullName>
    </recommendedName>
</protein>
<comment type="caution">
    <text evidence="2">The sequence shown here is derived from an EMBL/GenBank/DDBJ whole genome shotgun (WGS) entry which is preliminary data.</text>
</comment>
<accession>A0A9R1X158</accession>